<dbReference type="PANTHER" id="PTHR11019:SF159">
    <property type="entry name" value="TRANSCRIPTIONAL REGULATOR-RELATED"/>
    <property type="match status" value="1"/>
</dbReference>
<dbReference type="Gene3D" id="2.60.120.10">
    <property type="entry name" value="Jelly Rolls"/>
    <property type="match status" value="1"/>
</dbReference>
<proteinExistence type="predicted"/>
<dbReference type="InterPro" id="IPR013096">
    <property type="entry name" value="Cupin_2"/>
</dbReference>
<evidence type="ECO:0000256" key="1">
    <source>
        <dbReference type="ARBA" id="ARBA00023015"/>
    </source>
</evidence>
<organism evidence="6 7">
    <name type="scientific">Ideonella azotifigens</name>
    <dbReference type="NCBI Taxonomy" id="513160"/>
    <lineage>
        <taxon>Bacteria</taxon>
        <taxon>Pseudomonadati</taxon>
        <taxon>Pseudomonadota</taxon>
        <taxon>Betaproteobacteria</taxon>
        <taxon>Burkholderiales</taxon>
        <taxon>Sphaerotilaceae</taxon>
        <taxon>Ideonella</taxon>
    </lineage>
</organism>
<dbReference type="InterPro" id="IPR018060">
    <property type="entry name" value="HTH_AraC"/>
</dbReference>
<dbReference type="Pfam" id="PF12833">
    <property type="entry name" value="HTH_18"/>
    <property type="match status" value="1"/>
</dbReference>
<reference evidence="7" key="1">
    <citation type="journal article" date="2019" name="Int. J. Syst. Evol. Microbiol.">
        <title>The Global Catalogue of Microorganisms (GCM) 10K type strain sequencing project: providing services to taxonomists for standard genome sequencing and annotation.</title>
        <authorList>
            <consortium name="The Broad Institute Genomics Platform"/>
            <consortium name="The Broad Institute Genome Sequencing Center for Infectious Disease"/>
            <person name="Wu L."/>
            <person name="Ma J."/>
        </authorList>
    </citation>
    <scope>NUCLEOTIDE SEQUENCE [LARGE SCALE GENOMIC DNA]</scope>
    <source>
        <strain evidence="7">JCM 15503</strain>
    </source>
</reference>
<comment type="caution">
    <text evidence="6">The sequence shown here is derived from an EMBL/GenBank/DDBJ whole genome shotgun (WGS) entry which is preliminary data.</text>
</comment>
<evidence type="ECO:0000256" key="3">
    <source>
        <dbReference type="ARBA" id="ARBA00023163"/>
    </source>
</evidence>
<dbReference type="EMBL" id="BAAAEW010000004">
    <property type="protein sequence ID" value="GAA0745120.1"/>
    <property type="molecule type" value="Genomic_DNA"/>
</dbReference>
<evidence type="ECO:0000313" key="7">
    <source>
        <dbReference type="Proteomes" id="UP001500279"/>
    </source>
</evidence>
<evidence type="ECO:0000313" key="6">
    <source>
        <dbReference type="EMBL" id="GAA0745120.1"/>
    </source>
</evidence>
<protein>
    <submittedName>
        <fullName evidence="6">Helix-turn-helix transcriptional regulator</fullName>
    </submittedName>
</protein>
<name>A0ABP3V2G2_9BURK</name>
<dbReference type="InterPro" id="IPR018062">
    <property type="entry name" value="HTH_AraC-typ_CS"/>
</dbReference>
<dbReference type="SUPFAM" id="SSF46689">
    <property type="entry name" value="Homeodomain-like"/>
    <property type="match status" value="1"/>
</dbReference>
<evidence type="ECO:0000259" key="5">
    <source>
        <dbReference type="PROSITE" id="PS01124"/>
    </source>
</evidence>
<dbReference type="InterPro" id="IPR014710">
    <property type="entry name" value="RmlC-like_jellyroll"/>
</dbReference>
<evidence type="ECO:0000256" key="4">
    <source>
        <dbReference type="SAM" id="MobiDB-lite"/>
    </source>
</evidence>
<feature type="region of interest" description="Disordered" evidence="4">
    <location>
        <begin position="1"/>
        <end position="29"/>
    </location>
</feature>
<dbReference type="Proteomes" id="UP001500279">
    <property type="component" value="Unassembled WGS sequence"/>
</dbReference>
<dbReference type="Gene3D" id="1.10.10.60">
    <property type="entry name" value="Homeodomain-like"/>
    <property type="match status" value="1"/>
</dbReference>
<feature type="compositionally biased region" description="Polar residues" evidence="4">
    <location>
        <begin position="1"/>
        <end position="15"/>
    </location>
</feature>
<keyword evidence="3" id="KW-0804">Transcription</keyword>
<dbReference type="SMART" id="SM00342">
    <property type="entry name" value="HTH_ARAC"/>
    <property type="match status" value="1"/>
</dbReference>
<accession>A0ABP3V2G2</accession>
<feature type="domain" description="HTH araC/xylS-type" evidence="5">
    <location>
        <begin position="177"/>
        <end position="274"/>
    </location>
</feature>
<dbReference type="Pfam" id="PF07883">
    <property type="entry name" value="Cupin_2"/>
    <property type="match status" value="1"/>
</dbReference>
<dbReference type="PANTHER" id="PTHR11019">
    <property type="entry name" value="HTH-TYPE TRANSCRIPTIONAL REGULATOR NIMR"/>
    <property type="match status" value="1"/>
</dbReference>
<gene>
    <name evidence="6" type="ORF">GCM10009107_11330</name>
</gene>
<keyword evidence="1" id="KW-0805">Transcription regulation</keyword>
<dbReference type="SUPFAM" id="SSF51182">
    <property type="entry name" value="RmlC-like cupins"/>
    <property type="match status" value="1"/>
</dbReference>
<dbReference type="RefSeq" id="WP_231010646.1">
    <property type="nucleotide sequence ID" value="NZ_BAAAEW010000004.1"/>
</dbReference>
<dbReference type="InterPro" id="IPR011051">
    <property type="entry name" value="RmlC_Cupin_sf"/>
</dbReference>
<evidence type="ECO:0000256" key="2">
    <source>
        <dbReference type="ARBA" id="ARBA00023125"/>
    </source>
</evidence>
<sequence length="275" mass="29425">MPPNRQTAPSFSATLPTGRPQAERSVPRLPRLPRAVLARVETLPAGAWSAEHSHPWGQLSYASQGVLQVHTAAGHFIAPPERAVWVPAGLPHTVVNTGPAEMRSLYVASPGHGMPGDCRVLEIDPLLRELILAVCALPELYDEAGAEGRLVQVLLDQLAQARPAVMALPLPTDKRLLRLCAALQAQPADLRTWAGWAQEIGISERSLVRLFQQQTGLAPGAWRRRLRLLLALSPLAAGDKVAGVALDSGYASASAFITAFSAEFGVTPAQMFAAR</sequence>
<dbReference type="InterPro" id="IPR009057">
    <property type="entry name" value="Homeodomain-like_sf"/>
</dbReference>
<dbReference type="PROSITE" id="PS00041">
    <property type="entry name" value="HTH_ARAC_FAMILY_1"/>
    <property type="match status" value="1"/>
</dbReference>
<keyword evidence="7" id="KW-1185">Reference proteome</keyword>
<keyword evidence="2" id="KW-0238">DNA-binding</keyword>
<dbReference type="CDD" id="cd06124">
    <property type="entry name" value="cupin_NimR-like_N"/>
    <property type="match status" value="1"/>
</dbReference>
<dbReference type="PROSITE" id="PS01124">
    <property type="entry name" value="HTH_ARAC_FAMILY_2"/>
    <property type="match status" value="1"/>
</dbReference>